<evidence type="ECO:0000313" key="2">
    <source>
        <dbReference type="Proteomes" id="UP000245956"/>
    </source>
</evidence>
<dbReference type="AlphaFoldDB" id="A0A2U3DS23"/>
<dbReference type="Proteomes" id="UP000245956">
    <property type="component" value="Unassembled WGS sequence"/>
</dbReference>
<accession>A0A2U3DS23</accession>
<sequence>MHAIVHQFLSSRRESSTKLPATGASVGESFESLPAVREGCRKLDCRYSLAAPSTRKILYLNKIVRELCQFVMEDRSRVTEVYPMYSTARFRDPSPAESTRVQQAIYLFGIITMAWHNHPAIIDNTGRPAGSLERDLDCIWRDFMAPWEMYQVAAIMGVFERAVRRHHSRAQSDTPPGFHITDDNSAPTDASIQGILASGLEAIHYLLCGPKSLTAKGTGPRTVSTHVEAGGVFFDTTAEILRSIKSRRWPLQYCQYDPFVQGDETAFRSWRTLSEKHVDILDNVPGGLAMGPELLFLADHFGFWGTIFWDQDRWDDIIHTVARSHLAYLLHAPFDLDPVAVETLFLEEAIALEEM</sequence>
<name>A0A2U3DS23_PURLI</name>
<comment type="caution">
    <text evidence="1">The sequence shown here is derived from an EMBL/GenBank/DDBJ whole genome shotgun (WGS) entry which is preliminary data.</text>
</comment>
<reference evidence="1 2" key="1">
    <citation type="journal article" date="2016" name="Front. Microbiol.">
        <title>Genome and transcriptome sequences reveal the specific parasitism of the nematophagous Purpureocillium lilacinum 36-1.</title>
        <authorList>
            <person name="Xie J."/>
            <person name="Li S."/>
            <person name="Mo C."/>
            <person name="Xiao X."/>
            <person name="Peng D."/>
            <person name="Wang G."/>
            <person name="Xiao Y."/>
        </authorList>
    </citation>
    <scope>NUCLEOTIDE SEQUENCE [LARGE SCALE GENOMIC DNA]</scope>
    <source>
        <strain evidence="1 2">36-1</strain>
    </source>
</reference>
<proteinExistence type="predicted"/>
<evidence type="ECO:0000313" key="1">
    <source>
        <dbReference type="EMBL" id="PWI65061.1"/>
    </source>
</evidence>
<protein>
    <submittedName>
        <fullName evidence="1">Uncharacterized protein</fullName>
    </submittedName>
</protein>
<dbReference type="EMBL" id="LCWV01000039">
    <property type="protein sequence ID" value="PWI65061.1"/>
    <property type="molecule type" value="Genomic_DNA"/>
</dbReference>
<organism evidence="1 2">
    <name type="scientific">Purpureocillium lilacinum</name>
    <name type="common">Paecilomyces lilacinus</name>
    <dbReference type="NCBI Taxonomy" id="33203"/>
    <lineage>
        <taxon>Eukaryota</taxon>
        <taxon>Fungi</taxon>
        <taxon>Dikarya</taxon>
        <taxon>Ascomycota</taxon>
        <taxon>Pezizomycotina</taxon>
        <taxon>Sordariomycetes</taxon>
        <taxon>Hypocreomycetidae</taxon>
        <taxon>Hypocreales</taxon>
        <taxon>Ophiocordycipitaceae</taxon>
        <taxon>Purpureocillium</taxon>
    </lineage>
</organism>
<gene>
    <name evidence="1" type="ORF">PCL_07473</name>
</gene>